<comment type="caution">
    <text evidence="2">The sequence shown here is derived from an EMBL/GenBank/DDBJ whole genome shotgun (WGS) entry which is preliminary data.</text>
</comment>
<evidence type="ECO:0000256" key="1">
    <source>
        <dbReference type="SAM" id="MobiDB-lite"/>
    </source>
</evidence>
<protein>
    <submittedName>
        <fullName evidence="2">Uncharacterized protein</fullName>
    </submittedName>
</protein>
<reference evidence="2" key="2">
    <citation type="journal article" date="2023" name="IMA Fungus">
        <title>Comparative genomic study of the Penicillium genus elucidates a diverse pangenome and 15 lateral gene transfer events.</title>
        <authorList>
            <person name="Petersen C."/>
            <person name="Sorensen T."/>
            <person name="Nielsen M.R."/>
            <person name="Sondergaard T.E."/>
            <person name="Sorensen J.L."/>
            <person name="Fitzpatrick D.A."/>
            <person name="Frisvad J.C."/>
            <person name="Nielsen K.L."/>
        </authorList>
    </citation>
    <scope>NUCLEOTIDE SEQUENCE</scope>
    <source>
        <strain evidence="2">IBT 30728</strain>
    </source>
</reference>
<dbReference type="GeneID" id="81621111"/>
<evidence type="ECO:0000313" key="2">
    <source>
        <dbReference type="EMBL" id="KAJ5496142.1"/>
    </source>
</evidence>
<evidence type="ECO:0000313" key="3">
    <source>
        <dbReference type="Proteomes" id="UP001148312"/>
    </source>
</evidence>
<sequence>MSPSQAFPIDKSSVPATAAHSSKPPPPPARNPKNARSSNTNVTSEGPAYGDLPGVEKNANEVKCNGTVVFSWAGDTLDTIDFDFLRTNDDNLKGTVTLRQVVTNYAGSGQSRKVAAERLYRSLGRLRCLDHAIVRYNAGLRSQTSEFFQYWRRHTLSLLSGSNGDLATIEVIGLTELINQVEEIAGPVIRAARELISNGMLSFDGLGELFRPGIPVKCTSVPGCGPCIRAVVRHGTASSASDLERRLCDVLELCAEWDALAVLDEADVFLETRSTSDLI</sequence>
<reference evidence="2" key="1">
    <citation type="submission" date="2022-12" db="EMBL/GenBank/DDBJ databases">
        <authorList>
            <person name="Petersen C."/>
        </authorList>
    </citation>
    <scope>NUCLEOTIDE SEQUENCE</scope>
    <source>
        <strain evidence="2">IBT 30728</strain>
    </source>
</reference>
<accession>A0A9W9XNA3</accession>
<dbReference type="PANTHER" id="PTHR46411">
    <property type="entry name" value="FAMILY ATPASE, PUTATIVE-RELATED"/>
    <property type="match status" value="1"/>
</dbReference>
<keyword evidence="3" id="KW-1185">Reference proteome</keyword>
<dbReference type="EMBL" id="JAPWDQ010000001">
    <property type="protein sequence ID" value="KAJ5496142.1"/>
    <property type="molecule type" value="Genomic_DNA"/>
</dbReference>
<gene>
    <name evidence="2" type="ORF">N7539_001258</name>
</gene>
<dbReference type="PANTHER" id="PTHR46411:SF3">
    <property type="entry name" value="AAA+ ATPASE DOMAIN-CONTAINING PROTEIN"/>
    <property type="match status" value="1"/>
</dbReference>
<dbReference type="RefSeq" id="XP_056795155.1">
    <property type="nucleotide sequence ID" value="XM_056930862.1"/>
</dbReference>
<organism evidence="2 3">
    <name type="scientific">Penicillium diatomitis</name>
    <dbReference type="NCBI Taxonomy" id="2819901"/>
    <lineage>
        <taxon>Eukaryota</taxon>
        <taxon>Fungi</taxon>
        <taxon>Dikarya</taxon>
        <taxon>Ascomycota</taxon>
        <taxon>Pezizomycotina</taxon>
        <taxon>Eurotiomycetes</taxon>
        <taxon>Eurotiomycetidae</taxon>
        <taxon>Eurotiales</taxon>
        <taxon>Aspergillaceae</taxon>
        <taxon>Penicillium</taxon>
    </lineage>
</organism>
<dbReference type="Proteomes" id="UP001148312">
    <property type="component" value="Unassembled WGS sequence"/>
</dbReference>
<name>A0A9W9XNA3_9EURO</name>
<dbReference type="AlphaFoldDB" id="A0A9W9XNA3"/>
<feature type="region of interest" description="Disordered" evidence="1">
    <location>
        <begin position="1"/>
        <end position="54"/>
    </location>
</feature>
<proteinExistence type="predicted"/>